<name>A0A9P5SCX6_9FUNG</name>
<dbReference type="EC" id="2.3.2.27" evidence="3"/>
<evidence type="ECO:0000256" key="5">
    <source>
        <dbReference type="ARBA" id="ARBA00022692"/>
    </source>
</evidence>
<dbReference type="Pfam" id="PF13639">
    <property type="entry name" value="zf-RING_2"/>
    <property type="match status" value="1"/>
</dbReference>
<keyword evidence="11 14" id="KW-0472">Membrane</keyword>
<evidence type="ECO:0000256" key="1">
    <source>
        <dbReference type="ARBA" id="ARBA00000900"/>
    </source>
</evidence>
<evidence type="ECO:0000256" key="13">
    <source>
        <dbReference type="SAM" id="MobiDB-lite"/>
    </source>
</evidence>
<evidence type="ECO:0000256" key="8">
    <source>
        <dbReference type="ARBA" id="ARBA00022786"/>
    </source>
</evidence>
<dbReference type="InterPro" id="IPR001841">
    <property type="entry name" value="Znf_RING"/>
</dbReference>
<dbReference type="GO" id="GO:0006511">
    <property type="term" value="P:ubiquitin-dependent protein catabolic process"/>
    <property type="evidence" value="ECO:0007669"/>
    <property type="project" value="TreeGrafter"/>
</dbReference>
<comment type="catalytic activity">
    <reaction evidence="1">
        <text>S-ubiquitinyl-[E2 ubiquitin-conjugating enzyme]-L-cysteine + [acceptor protein]-L-lysine = [E2 ubiquitin-conjugating enzyme]-L-cysteine + N(6)-ubiquitinyl-[acceptor protein]-L-lysine.</text>
        <dbReference type="EC" id="2.3.2.27"/>
    </reaction>
</comment>
<dbReference type="FunFam" id="3.30.40.10:FF:000388">
    <property type="entry name" value="Putative RING zinc finger domain superfamily protein"/>
    <property type="match status" value="1"/>
</dbReference>
<dbReference type="Gene3D" id="3.30.40.10">
    <property type="entry name" value="Zinc/RING finger domain, C3HC4 (zinc finger)"/>
    <property type="match status" value="1"/>
</dbReference>
<keyword evidence="5 14" id="KW-0812">Transmembrane</keyword>
<dbReference type="PANTHER" id="PTHR45977:SF4">
    <property type="entry name" value="RING-TYPE DOMAIN-CONTAINING PROTEIN"/>
    <property type="match status" value="1"/>
</dbReference>
<sequence length="623" mass="69882">MIPYARISLIEGRSRRPRRQPAEQIEDGEMGHEKVSRQVPDVKPPILPQRVLDKEDQDRIITKQRRVVITLPEIGAIVDTFKSGAIRVRRVLVNLGLEAETMDEPILEQTPPTEIRMRRQPKHDHVKATVVQRIKAEEMATKSVLSTSFEAISSALWFRQELPKSGKLEGPKSQIYEDNMEEEEGEYMYEEDDLVGNNDNGSPLVATRHPKARSRPNRLVQRIHPLPPSQTAHDAGLILKEYGFVSVHQYHHTTSSSTMPETVTSKVAMVLMSTFCGVGVGMFGALLFVVALKVRAFQSRRVSSLVPTTTQHAPPTGTFKKVIPLSVLESYGIQTVVHTSPTSTTTRPLVKATDTGHFRNRRLSFAEDVLEMEEGLDAVAAREYARRLRTRSRLLLRRNGIDLVGNDQVDAEFDYYDVSGDMSDMDEFDEYEDSSSDAVVPDMTQITTSIMNVTRRGSYRRASYSRQTDRSHSRFQHQHHHHRSPDHGQENDHRHVYHASSSSLSTLAGSHSSLTALSHSTTMTTASSSSSSLSLSLSLSLSEKPKPCSTDLSCEPKKKKELPFANANAQTMCAICLAEYEVGEQVRTLPCYHQYHQACIDPWLLQVASLCPICKRDLWPGAS</sequence>
<evidence type="ECO:0000256" key="7">
    <source>
        <dbReference type="ARBA" id="ARBA00022771"/>
    </source>
</evidence>
<keyword evidence="9" id="KW-0862">Zinc</keyword>
<dbReference type="GO" id="GO:0016567">
    <property type="term" value="P:protein ubiquitination"/>
    <property type="evidence" value="ECO:0007669"/>
    <property type="project" value="TreeGrafter"/>
</dbReference>
<dbReference type="Proteomes" id="UP000696485">
    <property type="component" value="Unassembled WGS sequence"/>
</dbReference>
<keyword evidence="6" id="KW-0479">Metal-binding</keyword>
<accession>A0A9P5SCX6</accession>
<evidence type="ECO:0000256" key="9">
    <source>
        <dbReference type="ARBA" id="ARBA00022833"/>
    </source>
</evidence>
<comment type="caution">
    <text evidence="16">The sequence shown here is derived from an EMBL/GenBank/DDBJ whole genome shotgun (WGS) entry which is preliminary data.</text>
</comment>
<evidence type="ECO:0000256" key="2">
    <source>
        <dbReference type="ARBA" id="ARBA00004141"/>
    </source>
</evidence>
<reference evidence="16" key="1">
    <citation type="journal article" date="2020" name="Fungal Divers.">
        <title>Resolving the Mortierellaceae phylogeny through synthesis of multi-gene phylogenetics and phylogenomics.</title>
        <authorList>
            <person name="Vandepol N."/>
            <person name="Liber J."/>
            <person name="Desiro A."/>
            <person name="Na H."/>
            <person name="Kennedy M."/>
            <person name="Barry K."/>
            <person name="Grigoriev I.V."/>
            <person name="Miller A.N."/>
            <person name="O'Donnell K."/>
            <person name="Stajich J.E."/>
            <person name="Bonito G."/>
        </authorList>
    </citation>
    <scope>NUCLEOTIDE SEQUENCE</scope>
    <source>
        <strain evidence="16">NVP1</strain>
    </source>
</reference>
<dbReference type="InterPro" id="IPR013083">
    <property type="entry name" value="Znf_RING/FYVE/PHD"/>
</dbReference>
<evidence type="ECO:0000256" key="4">
    <source>
        <dbReference type="ARBA" id="ARBA00022679"/>
    </source>
</evidence>
<feature type="region of interest" description="Disordered" evidence="13">
    <location>
        <begin position="13"/>
        <end position="40"/>
    </location>
</feature>
<dbReference type="GO" id="GO:0008270">
    <property type="term" value="F:zinc ion binding"/>
    <property type="evidence" value="ECO:0007669"/>
    <property type="project" value="UniProtKB-KW"/>
</dbReference>
<dbReference type="PROSITE" id="PS50089">
    <property type="entry name" value="ZF_RING_2"/>
    <property type="match status" value="1"/>
</dbReference>
<feature type="compositionally biased region" description="Basic residues" evidence="13">
    <location>
        <begin position="473"/>
        <end position="484"/>
    </location>
</feature>
<evidence type="ECO:0000313" key="17">
    <source>
        <dbReference type="Proteomes" id="UP000696485"/>
    </source>
</evidence>
<comment type="subcellular location">
    <subcellularLocation>
        <location evidence="2">Membrane</location>
        <topology evidence="2">Multi-pass membrane protein</topology>
    </subcellularLocation>
</comment>
<gene>
    <name evidence="16" type="ORF">BG006_002507</name>
</gene>
<evidence type="ECO:0000256" key="3">
    <source>
        <dbReference type="ARBA" id="ARBA00012483"/>
    </source>
</evidence>
<evidence type="ECO:0000259" key="15">
    <source>
        <dbReference type="PROSITE" id="PS50089"/>
    </source>
</evidence>
<evidence type="ECO:0000256" key="6">
    <source>
        <dbReference type="ARBA" id="ARBA00022723"/>
    </source>
</evidence>
<keyword evidence="8" id="KW-0833">Ubl conjugation pathway</keyword>
<feature type="domain" description="RING-type" evidence="15">
    <location>
        <begin position="573"/>
        <end position="615"/>
    </location>
</feature>
<evidence type="ECO:0000256" key="10">
    <source>
        <dbReference type="ARBA" id="ARBA00022989"/>
    </source>
</evidence>
<keyword evidence="7 12" id="KW-0863">Zinc-finger</keyword>
<dbReference type="GO" id="GO:0061630">
    <property type="term" value="F:ubiquitin protein ligase activity"/>
    <property type="evidence" value="ECO:0007669"/>
    <property type="project" value="UniProtKB-EC"/>
</dbReference>
<keyword evidence="10 14" id="KW-1133">Transmembrane helix</keyword>
<feature type="transmembrane region" description="Helical" evidence="14">
    <location>
        <begin position="267"/>
        <end position="292"/>
    </location>
</feature>
<evidence type="ECO:0000256" key="12">
    <source>
        <dbReference type="PROSITE-ProRule" id="PRU00175"/>
    </source>
</evidence>
<dbReference type="SMART" id="SM00184">
    <property type="entry name" value="RING"/>
    <property type="match status" value="1"/>
</dbReference>
<organism evidence="16 17">
    <name type="scientific">Podila minutissima</name>
    <dbReference type="NCBI Taxonomy" id="64525"/>
    <lineage>
        <taxon>Eukaryota</taxon>
        <taxon>Fungi</taxon>
        <taxon>Fungi incertae sedis</taxon>
        <taxon>Mucoromycota</taxon>
        <taxon>Mortierellomycotina</taxon>
        <taxon>Mortierellomycetes</taxon>
        <taxon>Mortierellales</taxon>
        <taxon>Mortierellaceae</taxon>
        <taxon>Podila</taxon>
    </lineage>
</organism>
<dbReference type="SUPFAM" id="SSF57850">
    <property type="entry name" value="RING/U-box"/>
    <property type="match status" value="1"/>
</dbReference>
<keyword evidence="4" id="KW-0808">Transferase</keyword>
<dbReference type="EMBL" id="JAAAUY010001596">
    <property type="protein sequence ID" value="KAF9321919.1"/>
    <property type="molecule type" value="Genomic_DNA"/>
</dbReference>
<keyword evidence="17" id="KW-1185">Reference proteome</keyword>
<evidence type="ECO:0000313" key="16">
    <source>
        <dbReference type="EMBL" id="KAF9321919.1"/>
    </source>
</evidence>
<feature type="region of interest" description="Disordered" evidence="13">
    <location>
        <begin position="457"/>
        <end position="493"/>
    </location>
</feature>
<evidence type="ECO:0000256" key="14">
    <source>
        <dbReference type="SAM" id="Phobius"/>
    </source>
</evidence>
<dbReference type="PANTHER" id="PTHR45977">
    <property type="entry name" value="TARGET OF ERK KINASE MPK-1"/>
    <property type="match status" value="1"/>
</dbReference>
<evidence type="ECO:0000256" key="11">
    <source>
        <dbReference type="ARBA" id="ARBA00023136"/>
    </source>
</evidence>
<dbReference type="GO" id="GO:0016020">
    <property type="term" value="C:membrane"/>
    <property type="evidence" value="ECO:0007669"/>
    <property type="project" value="UniProtKB-SubCell"/>
</dbReference>
<protein>
    <recommendedName>
        <fullName evidence="3">RING-type E3 ubiquitin transferase</fullName>
        <ecNumber evidence="3">2.3.2.27</ecNumber>
    </recommendedName>
</protein>
<dbReference type="AlphaFoldDB" id="A0A9P5SCX6"/>
<proteinExistence type="predicted"/>